<dbReference type="AlphaFoldDB" id="A0AAD1UIW5"/>
<protein>
    <submittedName>
        <fullName evidence="1">Uncharacterized protein</fullName>
    </submittedName>
</protein>
<comment type="caution">
    <text evidence="1">The sequence shown here is derived from an EMBL/GenBank/DDBJ whole genome shotgun (WGS) entry which is preliminary data.</text>
</comment>
<reference evidence="1" key="1">
    <citation type="submission" date="2023-07" db="EMBL/GenBank/DDBJ databases">
        <authorList>
            <consortium name="AG Swart"/>
            <person name="Singh M."/>
            <person name="Singh A."/>
            <person name="Seah K."/>
            <person name="Emmerich C."/>
        </authorList>
    </citation>
    <scope>NUCLEOTIDE SEQUENCE</scope>
    <source>
        <strain evidence="1">DP1</strain>
    </source>
</reference>
<dbReference type="Proteomes" id="UP001295684">
    <property type="component" value="Unassembled WGS sequence"/>
</dbReference>
<accession>A0AAD1UIW5</accession>
<gene>
    <name evidence="1" type="ORF">ECRASSUSDP1_LOCUS9347</name>
</gene>
<name>A0AAD1UIW5_EUPCR</name>
<keyword evidence="2" id="KW-1185">Reference proteome</keyword>
<sequence length="73" mass="8500">MEGQDWNHNNKIERKPTGTKSKFKRITDKLIKANCFLQLAKNSTATITETDTTPTKEVTKRLFILERIDTLNY</sequence>
<evidence type="ECO:0000313" key="1">
    <source>
        <dbReference type="EMBL" id="CAI2368058.1"/>
    </source>
</evidence>
<proteinExistence type="predicted"/>
<evidence type="ECO:0000313" key="2">
    <source>
        <dbReference type="Proteomes" id="UP001295684"/>
    </source>
</evidence>
<dbReference type="EMBL" id="CAMPGE010009185">
    <property type="protein sequence ID" value="CAI2368058.1"/>
    <property type="molecule type" value="Genomic_DNA"/>
</dbReference>
<organism evidence="1 2">
    <name type="scientific">Euplotes crassus</name>
    <dbReference type="NCBI Taxonomy" id="5936"/>
    <lineage>
        <taxon>Eukaryota</taxon>
        <taxon>Sar</taxon>
        <taxon>Alveolata</taxon>
        <taxon>Ciliophora</taxon>
        <taxon>Intramacronucleata</taxon>
        <taxon>Spirotrichea</taxon>
        <taxon>Hypotrichia</taxon>
        <taxon>Euplotida</taxon>
        <taxon>Euplotidae</taxon>
        <taxon>Moneuplotes</taxon>
    </lineage>
</organism>